<evidence type="ECO:0000313" key="3">
    <source>
        <dbReference type="Proteomes" id="UP001286313"/>
    </source>
</evidence>
<dbReference type="EMBL" id="JAWQEG010006551">
    <property type="protein sequence ID" value="KAK3854509.1"/>
    <property type="molecule type" value="Genomic_DNA"/>
</dbReference>
<keyword evidence="3" id="KW-1185">Reference proteome</keyword>
<proteinExistence type="predicted"/>
<feature type="region of interest" description="Disordered" evidence="1">
    <location>
        <begin position="1"/>
        <end position="36"/>
    </location>
</feature>
<dbReference type="AlphaFoldDB" id="A0AAE1BSI7"/>
<dbReference type="Proteomes" id="UP001286313">
    <property type="component" value="Unassembled WGS sequence"/>
</dbReference>
<name>A0AAE1BSI7_PETCI</name>
<gene>
    <name evidence="2" type="ORF">Pcinc_039022</name>
</gene>
<protein>
    <submittedName>
        <fullName evidence="2">Uncharacterized protein</fullName>
    </submittedName>
</protein>
<organism evidence="2 3">
    <name type="scientific">Petrolisthes cinctipes</name>
    <name type="common">Flat porcelain crab</name>
    <dbReference type="NCBI Taxonomy" id="88211"/>
    <lineage>
        <taxon>Eukaryota</taxon>
        <taxon>Metazoa</taxon>
        <taxon>Ecdysozoa</taxon>
        <taxon>Arthropoda</taxon>
        <taxon>Crustacea</taxon>
        <taxon>Multicrustacea</taxon>
        <taxon>Malacostraca</taxon>
        <taxon>Eumalacostraca</taxon>
        <taxon>Eucarida</taxon>
        <taxon>Decapoda</taxon>
        <taxon>Pleocyemata</taxon>
        <taxon>Anomura</taxon>
        <taxon>Galatheoidea</taxon>
        <taxon>Porcellanidae</taxon>
        <taxon>Petrolisthes</taxon>
    </lineage>
</organism>
<evidence type="ECO:0000313" key="2">
    <source>
        <dbReference type="EMBL" id="KAK3854509.1"/>
    </source>
</evidence>
<comment type="caution">
    <text evidence="2">The sequence shown here is derived from an EMBL/GenBank/DDBJ whole genome shotgun (WGS) entry which is preliminary data.</text>
</comment>
<evidence type="ECO:0000256" key="1">
    <source>
        <dbReference type="SAM" id="MobiDB-lite"/>
    </source>
</evidence>
<accession>A0AAE1BSI7</accession>
<reference evidence="2" key="1">
    <citation type="submission" date="2023-10" db="EMBL/GenBank/DDBJ databases">
        <title>Genome assemblies of two species of porcelain crab, Petrolisthes cinctipes and Petrolisthes manimaculis (Anomura: Porcellanidae).</title>
        <authorList>
            <person name="Angst P."/>
        </authorList>
    </citation>
    <scope>NUCLEOTIDE SEQUENCE</scope>
    <source>
        <strain evidence="2">PB745_01</strain>
        <tissue evidence="2">Gill</tissue>
    </source>
</reference>
<sequence>MPHEGIFGEHNIIVTKKSPEAANTYGSSDAPPEGRSSSFRAKIGWVALRYHSHKQHHWPGITNTLDAGRQSQSTDWRHHKMFDVLPQTAY</sequence>